<feature type="repeat" description="WD" evidence="3">
    <location>
        <begin position="117"/>
        <end position="159"/>
    </location>
</feature>
<dbReference type="EMBL" id="LXWW01000012">
    <property type="protein sequence ID" value="OAO17937.1"/>
    <property type="molecule type" value="Genomic_DNA"/>
</dbReference>
<keyword evidence="1 3" id="KW-0853">WD repeat</keyword>
<dbReference type="InterPro" id="IPR015505">
    <property type="entry name" value="Coronin"/>
</dbReference>
<evidence type="ECO:0000313" key="7">
    <source>
        <dbReference type="Proteomes" id="UP000078348"/>
    </source>
</evidence>
<dbReference type="InterPro" id="IPR001680">
    <property type="entry name" value="WD40_rpt"/>
</dbReference>
<organism evidence="6 7">
    <name type="scientific">Blastocystis sp. subtype 1 (strain ATCC 50177 / NandII)</name>
    <dbReference type="NCBI Taxonomy" id="478820"/>
    <lineage>
        <taxon>Eukaryota</taxon>
        <taxon>Sar</taxon>
        <taxon>Stramenopiles</taxon>
        <taxon>Bigyra</taxon>
        <taxon>Opalozoa</taxon>
        <taxon>Opalinata</taxon>
        <taxon>Blastocystidae</taxon>
        <taxon>Blastocystis</taxon>
    </lineage>
</organism>
<dbReference type="AlphaFoldDB" id="A0A196SP26"/>
<sequence>MNVHNLEVKIGACCDYSNISVARAGTDTQCIAAHNRYVIVSAKRDSCLLYLLPVVKPAEQEEKTISMRSYNQMVLSFDVNPLDERSVIVGGSDHSLIVWNIPPNGEGAPNMAPRIALSGHSHRITHCAFNPCVSGVASSISIDGECRLWDVNQGSDVRSIRLLSSVCQAMQWHPNGDLLCAGFRSRLYQVIDPRSQSNVCEWIGHDSSRTSLMTWVGDGLQLVTTGFSESGMSEVVLRDLRNVSAVVGSVSLPQCVNTLQPFSTGSLLLLAGRGDPTFLTIDPLTLSTLTKSPQGSDQLDCLQSLPFAQNTRQMALLDAPATGPNEVARFVRLTEDSRLHSVSVVSKEAPKCVRLSTASPLTSTAEVTRWLQDTRQAEVLRCKSALSRPHLSEALLSQHRDLTSTRFPAEATGKSPNRLIQELCGEVRELKKTVEEQSKQIQALTELVQQLVSQK</sequence>
<comment type="caution">
    <text evidence="6">The sequence shown here is derived from an EMBL/GenBank/DDBJ whole genome shotgun (WGS) entry which is preliminary data.</text>
</comment>
<evidence type="ECO:0000256" key="3">
    <source>
        <dbReference type="PROSITE-ProRule" id="PRU00221"/>
    </source>
</evidence>
<keyword evidence="7" id="KW-1185">Reference proteome</keyword>
<dbReference type="OrthoDB" id="10251741at2759"/>
<dbReference type="InterPro" id="IPR015943">
    <property type="entry name" value="WD40/YVTN_repeat-like_dom_sf"/>
</dbReference>
<reference evidence="6 7" key="1">
    <citation type="submission" date="2016-05" db="EMBL/GenBank/DDBJ databases">
        <title>Nuclear genome of Blastocystis sp. subtype 1 NandII.</title>
        <authorList>
            <person name="Gentekaki E."/>
            <person name="Curtis B."/>
            <person name="Stairs C."/>
            <person name="Eme L."/>
            <person name="Herman E."/>
            <person name="Klimes V."/>
            <person name="Arias M.C."/>
            <person name="Elias M."/>
            <person name="Hilliou F."/>
            <person name="Klute M."/>
            <person name="Malik S.-B."/>
            <person name="Pightling A."/>
            <person name="Rachubinski R."/>
            <person name="Salas D."/>
            <person name="Schlacht A."/>
            <person name="Suga H."/>
            <person name="Archibald J."/>
            <person name="Ball S.G."/>
            <person name="Clark G."/>
            <person name="Dacks J."/>
            <person name="Van Der Giezen M."/>
            <person name="Tsaousis A."/>
            <person name="Roger A."/>
        </authorList>
    </citation>
    <scope>NUCLEOTIDE SEQUENCE [LARGE SCALE GENOMIC DNA]</scope>
    <source>
        <strain evidence="7">ATCC 50177 / NandII</strain>
    </source>
</reference>
<evidence type="ECO:0000256" key="4">
    <source>
        <dbReference type="RuleBase" id="RU280818"/>
    </source>
</evidence>
<feature type="coiled-coil region" evidence="5">
    <location>
        <begin position="420"/>
        <end position="454"/>
    </location>
</feature>
<dbReference type="Gene3D" id="2.130.10.10">
    <property type="entry name" value="YVTN repeat-like/Quinoprotein amine dehydrogenase"/>
    <property type="match status" value="1"/>
</dbReference>
<evidence type="ECO:0000256" key="1">
    <source>
        <dbReference type="ARBA" id="ARBA00022574"/>
    </source>
</evidence>
<proteinExistence type="inferred from homology"/>
<evidence type="ECO:0000256" key="5">
    <source>
        <dbReference type="SAM" id="Coils"/>
    </source>
</evidence>
<dbReference type="PANTHER" id="PTHR10856">
    <property type="entry name" value="CORONIN"/>
    <property type="match status" value="1"/>
</dbReference>
<keyword evidence="5" id="KW-0175">Coiled coil</keyword>
<dbReference type="Pfam" id="PF00400">
    <property type="entry name" value="WD40"/>
    <property type="match status" value="1"/>
</dbReference>
<dbReference type="SUPFAM" id="SSF50978">
    <property type="entry name" value="WD40 repeat-like"/>
    <property type="match status" value="1"/>
</dbReference>
<dbReference type="SMART" id="SM00320">
    <property type="entry name" value="WD40"/>
    <property type="match status" value="3"/>
</dbReference>
<dbReference type="STRING" id="478820.A0A196SP26"/>
<gene>
    <name evidence="6" type="ORF">AV274_0270</name>
</gene>
<evidence type="ECO:0000313" key="6">
    <source>
        <dbReference type="EMBL" id="OAO17937.1"/>
    </source>
</evidence>
<name>A0A196SP26_BLAHN</name>
<dbReference type="PROSITE" id="PS00678">
    <property type="entry name" value="WD_REPEATS_1"/>
    <property type="match status" value="1"/>
</dbReference>
<dbReference type="InterPro" id="IPR036322">
    <property type="entry name" value="WD40_repeat_dom_sf"/>
</dbReference>
<dbReference type="Proteomes" id="UP000078348">
    <property type="component" value="Unassembled WGS sequence"/>
</dbReference>
<keyword evidence="2 4" id="KW-0677">Repeat</keyword>
<dbReference type="PROSITE" id="PS50082">
    <property type="entry name" value="WD_REPEATS_2"/>
    <property type="match status" value="1"/>
</dbReference>
<protein>
    <recommendedName>
        <fullName evidence="4">Coronin</fullName>
    </recommendedName>
</protein>
<evidence type="ECO:0000256" key="2">
    <source>
        <dbReference type="ARBA" id="ARBA00022737"/>
    </source>
</evidence>
<accession>A0A196SP26</accession>
<dbReference type="InterPro" id="IPR019775">
    <property type="entry name" value="WD40_repeat_CS"/>
</dbReference>
<comment type="similarity">
    <text evidence="4">Belongs to the WD repeat coronin family.</text>
</comment>